<dbReference type="RefSeq" id="WP_184130105.1">
    <property type="nucleotide sequence ID" value="NZ_JACHFL010000003.1"/>
</dbReference>
<protein>
    <submittedName>
        <fullName evidence="1">Uncharacterized protein</fullName>
    </submittedName>
</protein>
<dbReference type="AlphaFoldDB" id="A0A7W8JT87"/>
<evidence type="ECO:0000313" key="2">
    <source>
        <dbReference type="Proteomes" id="UP000552709"/>
    </source>
</evidence>
<dbReference type="EMBL" id="JACHFL010000003">
    <property type="protein sequence ID" value="MBB5362719.1"/>
    <property type="molecule type" value="Genomic_DNA"/>
</dbReference>
<reference evidence="1 2" key="1">
    <citation type="submission" date="2020-08" db="EMBL/GenBank/DDBJ databases">
        <title>Genomic Encyclopedia of Type Strains, Phase IV (KMG-IV): sequencing the most valuable type-strain genomes for metagenomic binning, comparative biology and taxonomic classification.</title>
        <authorList>
            <person name="Goeker M."/>
        </authorList>
    </citation>
    <scope>NUCLEOTIDE SEQUENCE [LARGE SCALE GENOMIC DNA]</scope>
    <source>
        <strain evidence="1 2">DSM 27939</strain>
    </source>
</reference>
<accession>A0A7W8JT87</accession>
<sequence length="200" mass="20693">MKKLLMAAVGLTGVLASCGGVEVTIDPGIISNPVLITPTNPGTGITPVSNLQLLSYQSEYTLPTAYTDTKTGATYAKGSSVICDNLNTRMSVDVDFSGTINRFGVRLDGRDTPATGTIFSGPLGNIQSSNPTRFEFTLGNGVAPLSLGDKLKAQAIVVTPVNTFTVKGATFVSVQAMSADGTLSEVVDSVQAIPVADCTR</sequence>
<keyword evidence="2" id="KW-1185">Reference proteome</keyword>
<dbReference type="Proteomes" id="UP000552709">
    <property type="component" value="Unassembled WGS sequence"/>
</dbReference>
<evidence type="ECO:0000313" key="1">
    <source>
        <dbReference type="EMBL" id="MBB5362719.1"/>
    </source>
</evidence>
<comment type="caution">
    <text evidence="1">The sequence shown here is derived from an EMBL/GenBank/DDBJ whole genome shotgun (WGS) entry which is preliminary data.</text>
</comment>
<proteinExistence type="predicted"/>
<organism evidence="1 2">
    <name type="scientific">Deinococcus humi</name>
    <dbReference type="NCBI Taxonomy" id="662880"/>
    <lineage>
        <taxon>Bacteria</taxon>
        <taxon>Thermotogati</taxon>
        <taxon>Deinococcota</taxon>
        <taxon>Deinococci</taxon>
        <taxon>Deinococcales</taxon>
        <taxon>Deinococcaceae</taxon>
        <taxon>Deinococcus</taxon>
    </lineage>
</organism>
<name>A0A7W8JT87_9DEIO</name>
<gene>
    <name evidence="1" type="ORF">HNQ08_001814</name>
</gene>
<dbReference type="PROSITE" id="PS51257">
    <property type="entry name" value="PROKAR_LIPOPROTEIN"/>
    <property type="match status" value="1"/>
</dbReference>